<feature type="compositionally biased region" description="Polar residues" evidence="1">
    <location>
        <begin position="339"/>
        <end position="348"/>
    </location>
</feature>
<sequence length="642" mass="65585">MRSHFRRRARLGLASLLALTTGALWSAAPAMAADSSASGVYTPATCANTVRNTTVLTQGHVDAFTPVKNGDGISLVMAEDVSQPGKHTFRNPNYVILGVKDSALQQETAKIPGLETAGYFLPMTQGADLIWPGWDSDDLKSDFDVKAVRYVFDAIEGPGTMFAFTQDGLAGLAARATNGKMALASGSVIEQNTAAHEHVNWLFSTLGTYAVTVHAELDTKDGKTFRSEQAVYRWAVGAAAIDSAKKTADTESAARCADGGNGSTDKPSGDQTPGDKQSKGTENSGSQGNKNSGGDSNGQSNTQGGNGDLDGALKNVLGLGGSPAAPAAGGSSPVAPGSNSQATSQQCLPTPVKTEISKEEAEQARQGGGAQAGGQQGASALGSHTIAANTHVHPNWVFTAPGEYKVNLTATATLKDGSKVSAPTTLTFNVGGAGNADDGHFDLGATIENGKLVPLIKDDRKSPSQWVPANSLTFGVGAAAKAKAPAGLEFIAPEGTEIYTISSTQVPGVPWLGMNTMHPDFLANTSGELTWTLNSISGPGSLGVFTSGNLGQVVGERWFGGVAGSAQTPTATISEENGKYYRTTVEGRTPAGEPCDLSASGNLSHSGANTVPMAALAGLFLVAGAAAALAGTISHRKAAYAS</sequence>
<dbReference type="InterPro" id="IPR022435">
    <property type="entry name" value="Surface-anchored_actinobac"/>
</dbReference>
<feature type="compositionally biased region" description="Low complexity" evidence="1">
    <location>
        <begin position="322"/>
        <end position="338"/>
    </location>
</feature>
<evidence type="ECO:0000313" key="5">
    <source>
        <dbReference type="Proteomes" id="UP000009888"/>
    </source>
</evidence>
<dbReference type="RefSeq" id="WP_007000333.1">
    <property type="nucleotide sequence ID" value="NZ_JH992955.1"/>
</dbReference>
<feature type="chain" id="PRO_5003927728" evidence="3">
    <location>
        <begin position="33"/>
        <end position="642"/>
    </location>
</feature>
<keyword evidence="2" id="KW-0812">Transmembrane</keyword>
<keyword evidence="2" id="KW-0472">Membrane</keyword>
<evidence type="ECO:0000256" key="3">
    <source>
        <dbReference type="SAM" id="SignalP"/>
    </source>
</evidence>
<dbReference type="Proteomes" id="UP000009888">
    <property type="component" value="Unassembled WGS sequence"/>
</dbReference>
<name>K9EYG0_9ACTO</name>
<keyword evidence="3" id="KW-0732">Signal</keyword>
<evidence type="ECO:0000256" key="2">
    <source>
        <dbReference type="SAM" id="Phobius"/>
    </source>
</evidence>
<dbReference type="NCBIfam" id="NF038134">
    <property type="entry name" value="choice_anch_M"/>
    <property type="match status" value="3"/>
</dbReference>
<organism evidence="4 5">
    <name type="scientific">Actinobaculum massiliense ACS-171-V-Col2</name>
    <dbReference type="NCBI Taxonomy" id="883066"/>
    <lineage>
        <taxon>Bacteria</taxon>
        <taxon>Bacillati</taxon>
        <taxon>Actinomycetota</taxon>
        <taxon>Actinomycetes</taxon>
        <taxon>Actinomycetales</taxon>
        <taxon>Actinomycetaceae</taxon>
        <taxon>Actinobaculum</taxon>
    </lineage>
</organism>
<dbReference type="AlphaFoldDB" id="K9EYG0"/>
<dbReference type="PATRIC" id="fig|883066.3.peg.118"/>
<protein>
    <submittedName>
        <fullName evidence="4">Actinobacterial surface-anchored protein domain</fullName>
    </submittedName>
</protein>
<accession>K9EYG0</accession>
<feature type="compositionally biased region" description="Gly residues" evidence="1">
    <location>
        <begin position="366"/>
        <end position="376"/>
    </location>
</feature>
<feature type="region of interest" description="Disordered" evidence="1">
    <location>
        <begin position="243"/>
        <end position="379"/>
    </location>
</feature>
<keyword evidence="2" id="KW-1133">Transmembrane helix</keyword>
<evidence type="ECO:0000313" key="4">
    <source>
        <dbReference type="EMBL" id="EKU96027.1"/>
    </source>
</evidence>
<feature type="signal peptide" evidence="3">
    <location>
        <begin position="1"/>
        <end position="32"/>
    </location>
</feature>
<evidence type="ECO:0000256" key="1">
    <source>
        <dbReference type="SAM" id="MobiDB-lite"/>
    </source>
</evidence>
<comment type="caution">
    <text evidence="4">The sequence shown here is derived from an EMBL/GenBank/DDBJ whole genome shotgun (WGS) entry which is preliminary data.</text>
</comment>
<dbReference type="STRING" id="202789.GCA_001457435_00188"/>
<dbReference type="EMBL" id="AGWL01000001">
    <property type="protein sequence ID" value="EKU96027.1"/>
    <property type="molecule type" value="Genomic_DNA"/>
</dbReference>
<dbReference type="eggNOG" id="COG0803">
    <property type="taxonomic scope" value="Bacteria"/>
</dbReference>
<dbReference type="HOGENOM" id="CLU_444569_0_0_11"/>
<gene>
    <name evidence="4" type="ORF">HMPREF9233_00115</name>
</gene>
<dbReference type="NCBIfam" id="TIGR03769">
    <property type="entry name" value="P_ac_wall_RPT"/>
    <property type="match status" value="2"/>
</dbReference>
<feature type="compositionally biased region" description="Polar residues" evidence="1">
    <location>
        <begin position="263"/>
        <end position="275"/>
    </location>
</feature>
<keyword evidence="5" id="KW-1185">Reference proteome</keyword>
<feature type="transmembrane region" description="Helical" evidence="2">
    <location>
        <begin position="613"/>
        <end position="633"/>
    </location>
</feature>
<feature type="compositionally biased region" description="Low complexity" evidence="1">
    <location>
        <begin position="283"/>
        <end position="303"/>
    </location>
</feature>
<reference evidence="4 5" key="1">
    <citation type="submission" date="2012-09" db="EMBL/GenBank/DDBJ databases">
        <title>The Genome Sequence of Actinobaculum massiliae ACS-171-V-COL2.</title>
        <authorList>
            <consortium name="The Broad Institute Genome Sequencing Platform"/>
            <person name="Earl A."/>
            <person name="Ward D."/>
            <person name="Feldgarden M."/>
            <person name="Gevers D."/>
            <person name="Saerens B."/>
            <person name="Vaneechoutte M."/>
            <person name="Walker B."/>
            <person name="Young S.K."/>
            <person name="Zeng Q."/>
            <person name="Gargeya S."/>
            <person name="Fitzgerald M."/>
            <person name="Haas B."/>
            <person name="Abouelleil A."/>
            <person name="Alvarado L."/>
            <person name="Arachchi H.M."/>
            <person name="Berlin A."/>
            <person name="Chapman S.B."/>
            <person name="Goldberg J."/>
            <person name="Griggs A."/>
            <person name="Gujja S."/>
            <person name="Hansen M."/>
            <person name="Howarth C."/>
            <person name="Imamovic A."/>
            <person name="Larimer J."/>
            <person name="McCowen C."/>
            <person name="Montmayeur A."/>
            <person name="Murphy C."/>
            <person name="Neiman D."/>
            <person name="Pearson M."/>
            <person name="Priest M."/>
            <person name="Roberts A."/>
            <person name="Saif S."/>
            <person name="Shea T."/>
            <person name="Sisk P."/>
            <person name="Sykes S."/>
            <person name="Wortman J."/>
            <person name="Nusbaum C."/>
            <person name="Birren B."/>
        </authorList>
    </citation>
    <scope>NUCLEOTIDE SEQUENCE [LARGE SCALE GENOMIC DNA]</scope>
    <source>
        <strain evidence="5">ACS-171-V-Col2</strain>
    </source>
</reference>
<proteinExistence type="predicted"/>